<keyword evidence="1" id="KW-0863">Zinc-finger</keyword>
<organism evidence="4 5">
    <name type="scientific">Bodo saltans</name>
    <name type="common">Flagellated protozoan</name>
    <dbReference type="NCBI Taxonomy" id="75058"/>
    <lineage>
        <taxon>Eukaryota</taxon>
        <taxon>Discoba</taxon>
        <taxon>Euglenozoa</taxon>
        <taxon>Kinetoplastea</taxon>
        <taxon>Metakinetoplastina</taxon>
        <taxon>Eubodonida</taxon>
        <taxon>Bodonidae</taxon>
        <taxon>Bodo</taxon>
    </lineage>
</organism>
<keyword evidence="5" id="KW-1185">Reference proteome</keyword>
<dbReference type="EMBL" id="CYKH01000934">
    <property type="protein sequence ID" value="CUG69240.1"/>
    <property type="molecule type" value="Genomic_DNA"/>
</dbReference>
<keyword evidence="1" id="KW-0862">Zinc</keyword>
<evidence type="ECO:0000313" key="5">
    <source>
        <dbReference type="Proteomes" id="UP000051952"/>
    </source>
</evidence>
<dbReference type="Gene3D" id="3.30.40.10">
    <property type="entry name" value="Zinc/RING finger domain, C3HC4 (zinc finger)"/>
    <property type="match status" value="1"/>
</dbReference>
<evidence type="ECO:0000256" key="2">
    <source>
        <dbReference type="SAM" id="Phobius"/>
    </source>
</evidence>
<feature type="transmembrane region" description="Helical" evidence="2">
    <location>
        <begin position="130"/>
        <end position="157"/>
    </location>
</feature>
<dbReference type="InterPro" id="IPR013083">
    <property type="entry name" value="Znf_RING/FYVE/PHD"/>
</dbReference>
<feature type="domain" description="RING-type" evidence="3">
    <location>
        <begin position="239"/>
        <end position="286"/>
    </location>
</feature>
<evidence type="ECO:0000313" key="4">
    <source>
        <dbReference type="EMBL" id="CUG69240.1"/>
    </source>
</evidence>
<feature type="non-terminal residue" evidence="4">
    <location>
        <position position="1"/>
    </location>
</feature>
<name>A0A0S4J8K1_BODSA</name>
<sequence length="330" mass="37128">EHMITAARLVGYILMFVLCVTATAVGIASIRKYRQDNDRYDIIQNYDQFAYCRLVNTFYLDNSDSSCIIQGFEVDMQTSSSSDACNGVTFTQNVSQLPLNKTQMSCWYRSLNDTTVRIVSTAIFEPERQYWFIGTALVFVGVAPPCLVIISLLFLMIRRVLTYTQRNMYHAHGLVMVQFPPTQPPAPGTTVVVEVPVVISEIHPEAGIDWKGRLLCANDFASAAVKRFDDLASIRAEECPLCFRPFNDSVVWWACGHCVCDDCNPKVLEAERRWGHNQSPRCSLCRERSDISDIVKVILHNPVSPVETHHPAQADAVPVDAEQINVWVTS</sequence>
<gene>
    <name evidence="4" type="ORF">BSAL_83315</name>
</gene>
<keyword evidence="2" id="KW-0472">Membrane</keyword>
<dbReference type="Proteomes" id="UP000051952">
    <property type="component" value="Unassembled WGS sequence"/>
</dbReference>
<keyword evidence="2" id="KW-1133">Transmembrane helix</keyword>
<evidence type="ECO:0000256" key="1">
    <source>
        <dbReference type="PROSITE-ProRule" id="PRU00175"/>
    </source>
</evidence>
<dbReference type="GO" id="GO:0008270">
    <property type="term" value="F:zinc ion binding"/>
    <property type="evidence" value="ECO:0007669"/>
    <property type="project" value="UniProtKB-KW"/>
</dbReference>
<dbReference type="VEuPathDB" id="TriTrypDB:BSAL_83315"/>
<protein>
    <submittedName>
        <fullName evidence="4">Membrane-associated protein, putative</fullName>
    </submittedName>
</protein>
<keyword evidence="1" id="KW-0479">Metal-binding</keyword>
<dbReference type="InterPro" id="IPR001841">
    <property type="entry name" value="Znf_RING"/>
</dbReference>
<proteinExistence type="predicted"/>
<evidence type="ECO:0000259" key="3">
    <source>
        <dbReference type="PROSITE" id="PS50089"/>
    </source>
</evidence>
<dbReference type="PROSITE" id="PS50089">
    <property type="entry name" value="ZF_RING_2"/>
    <property type="match status" value="1"/>
</dbReference>
<dbReference type="AlphaFoldDB" id="A0A0S4J8K1"/>
<accession>A0A0S4J8K1</accession>
<dbReference type="SUPFAM" id="SSF57850">
    <property type="entry name" value="RING/U-box"/>
    <property type="match status" value="1"/>
</dbReference>
<reference evidence="5" key="1">
    <citation type="submission" date="2015-09" db="EMBL/GenBank/DDBJ databases">
        <authorList>
            <consortium name="Pathogen Informatics"/>
        </authorList>
    </citation>
    <scope>NUCLEOTIDE SEQUENCE [LARGE SCALE GENOMIC DNA]</scope>
    <source>
        <strain evidence="5">Lake Konstanz</strain>
    </source>
</reference>
<feature type="transmembrane region" description="Helical" evidence="2">
    <location>
        <begin position="12"/>
        <end position="30"/>
    </location>
</feature>
<keyword evidence="2" id="KW-0812">Transmembrane</keyword>